<keyword evidence="2" id="KW-1185">Reference proteome</keyword>
<reference evidence="2" key="1">
    <citation type="journal article" date="2019" name="Int. J. Syst. Evol. Microbiol.">
        <title>The Global Catalogue of Microorganisms (GCM) 10K type strain sequencing project: providing services to taxonomists for standard genome sequencing and annotation.</title>
        <authorList>
            <consortium name="The Broad Institute Genomics Platform"/>
            <consortium name="The Broad Institute Genome Sequencing Center for Infectious Disease"/>
            <person name="Wu L."/>
            <person name="Ma J."/>
        </authorList>
    </citation>
    <scope>NUCLEOTIDE SEQUENCE [LARGE SCALE GENOMIC DNA]</scope>
    <source>
        <strain evidence="2">CCUG 49339</strain>
    </source>
</reference>
<proteinExistence type="predicted"/>
<accession>A0ABW4LQ21</accession>
<gene>
    <name evidence="1" type="ORF">ACFSCX_12040</name>
</gene>
<dbReference type="RefSeq" id="WP_377928487.1">
    <property type="nucleotide sequence ID" value="NZ_JBHUEM010000020.1"/>
</dbReference>
<protein>
    <submittedName>
        <fullName evidence="1">Uncharacterized protein</fullName>
    </submittedName>
</protein>
<organism evidence="1 2">
    <name type="scientific">Bacillus salitolerans</name>
    <dbReference type="NCBI Taxonomy" id="1437434"/>
    <lineage>
        <taxon>Bacteria</taxon>
        <taxon>Bacillati</taxon>
        <taxon>Bacillota</taxon>
        <taxon>Bacilli</taxon>
        <taxon>Bacillales</taxon>
        <taxon>Bacillaceae</taxon>
        <taxon>Bacillus</taxon>
    </lineage>
</organism>
<evidence type="ECO:0000313" key="1">
    <source>
        <dbReference type="EMBL" id="MFD1737284.1"/>
    </source>
</evidence>
<dbReference type="Proteomes" id="UP001597214">
    <property type="component" value="Unassembled WGS sequence"/>
</dbReference>
<sequence length="75" mass="9098">MSKSKARKYREKIVREGTRNPELSRSPYVLYDLRTKKTKTKKDLLYRSKHKNHVSDNRNDGSFYMLQFVSFQSYF</sequence>
<comment type="caution">
    <text evidence="1">The sequence shown here is derived from an EMBL/GenBank/DDBJ whole genome shotgun (WGS) entry which is preliminary data.</text>
</comment>
<evidence type="ECO:0000313" key="2">
    <source>
        <dbReference type="Proteomes" id="UP001597214"/>
    </source>
</evidence>
<dbReference type="EMBL" id="JBHUEM010000020">
    <property type="protein sequence ID" value="MFD1737284.1"/>
    <property type="molecule type" value="Genomic_DNA"/>
</dbReference>
<name>A0ABW4LQ21_9BACI</name>